<sequence>MSTLDEVGARDGWRCWLCDEPVDPDASVNADLGPSVDSGGLPAAGGGKAKKGKKAAPAVERLAHRACNTRKGAVRPVVPWGADLFVVDPAPIVEIVERLGRTGGREVVARCPSRSDADEAAAWLVDRVSRLAPDLPVTAEVTPGGGQFLLALRAV</sequence>
<accession>A0A1I0Z4U1</accession>
<evidence type="ECO:0000313" key="1">
    <source>
        <dbReference type="EMBL" id="SFB19458.1"/>
    </source>
</evidence>
<dbReference type="Proteomes" id="UP000199012">
    <property type="component" value="Unassembled WGS sequence"/>
</dbReference>
<dbReference type="AlphaFoldDB" id="A0A1I0Z4U1"/>
<reference evidence="1 2" key="1">
    <citation type="submission" date="2016-10" db="EMBL/GenBank/DDBJ databases">
        <authorList>
            <person name="de Groot N.N."/>
        </authorList>
    </citation>
    <scope>NUCLEOTIDE SEQUENCE [LARGE SCALE GENOMIC DNA]</scope>
    <source>
        <strain evidence="1 2">CGMCC 4.6945</strain>
    </source>
</reference>
<organism evidence="1 2">
    <name type="scientific">Cellulomonas marina</name>
    <dbReference type="NCBI Taxonomy" id="988821"/>
    <lineage>
        <taxon>Bacteria</taxon>
        <taxon>Bacillati</taxon>
        <taxon>Actinomycetota</taxon>
        <taxon>Actinomycetes</taxon>
        <taxon>Micrococcales</taxon>
        <taxon>Cellulomonadaceae</taxon>
        <taxon>Cellulomonas</taxon>
    </lineage>
</organism>
<evidence type="ECO:0000313" key="2">
    <source>
        <dbReference type="Proteomes" id="UP000199012"/>
    </source>
</evidence>
<name>A0A1I0Z4U1_9CELL</name>
<keyword evidence="2" id="KW-1185">Reference proteome</keyword>
<dbReference type="OrthoDB" id="268590at2"/>
<protein>
    <submittedName>
        <fullName evidence="1">Uncharacterized protein</fullName>
    </submittedName>
</protein>
<dbReference type="STRING" id="988821.SAMN05421867_109117"/>
<proteinExistence type="predicted"/>
<gene>
    <name evidence="1" type="ORF">SAMN05421867_109117</name>
</gene>
<dbReference type="RefSeq" id="WP_090033140.1">
    <property type="nucleotide sequence ID" value="NZ_BONM01000004.1"/>
</dbReference>
<dbReference type="EMBL" id="FOKA01000009">
    <property type="protein sequence ID" value="SFB19458.1"/>
    <property type="molecule type" value="Genomic_DNA"/>
</dbReference>